<sequence>MSLPSLLKRILVSATLSIVLVVALLSGPAYMLASQQVPLHANWHDADRSSSGLAPDPGEVNEAVVQVYAARAFEWRGAFGVHTWLATKAEGAERYRVYQVLSWRRPTVESEYAPPDRRWYGNPPTLLAELRGDRAARAIDRIEEVVPDYPEADRYRIWPGPNSNTFIAWVVRQVPELSVDFPPNAIGKDYLPGRVVAKAPTHTGYQFSLGGLFGVMLAWDEGFELNVLGLTVGFDWQSPALKLPGVGRVGMAQPTGSSGEKSVDQDVP</sequence>
<reference evidence="1 2" key="1">
    <citation type="submission" date="2019-08" db="EMBL/GenBank/DDBJ databases">
        <title>Bioinformatics analysis of the strain L3 and L5.</title>
        <authorList>
            <person name="Li X."/>
        </authorList>
    </citation>
    <scope>NUCLEOTIDE SEQUENCE [LARGE SCALE GENOMIC DNA]</scope>
    <source>
        <strain evidence="1 2">L3</strain>
    </source>
</reference>
<dbReference type="EMBL" id="VTPX01000002">
    <property type="protein sequence ID" value="KAA0019787.1"/>
    <property type="molecule type" value="Genomic_DNA"/>
</dbReference>
<dbReference type="Pfam" id="PF12570">
    <property type="entry name" value="DUF3750"/>
    <property type="match status" value="1"/>
</dbReference>
<proteinExistence type="predicted"/>
<evidence type="ECO:0000313" key="1">
    <source>
        <dbReference type="EMBL" id="KAA0019787.1"/>
    </source>
</evidence>
<gene>
    <name evidence="1" type="ORF">F0A16_05550</name>
</gene>
<keyword evidence="2" id="KW-1185">Reference proteome</keyword>
<evidence type="ECO:0000313" key="2">
    <source>
        <dbReference type="Proteomes" id="UP000466024"/>
    </source>
</evidence>
<dbReference type="InterPro" id="IPR022224">
    <property type="entry name" value="DUF3750"/>
</dbReference>
<dbReference type="Proteomes" id="UP000466024">
    <property type="component" value="Unassembled WGS sequence"/>
</dbReference>
<dbReference type="RefSeq" id="WP_149434387.1">
    <property type="nucleotide sequence ID" value="NZ_VTPX01000002.1"/>
</dbReference>
<protein>
    <submittedName>
        <fullName evidence="1">DUF3750 domain-containing protein</fullName>
    </submittedName>
</protein>
<dbReference type="AlphaFoldDB" id="A0A640WHF8"/>
<name>A0A640WHF8_9GAMM</name>
<accession>A0A640WHF8</accession>
<organism evidence="1 2">
    <name type="scientific">Salinicola corii</name>
    <dbReference type="NCBI Taxonomy" id="2606937"/>
    <lineage>
        <taxon>Bacteria</taxon>
        <taxon>Pseudomonadati</taxon>
        <taxon>Pseudomonadota</taxon>
        <taxon>Gammaproteobacteria</taxon>
        <taxon>Oceanospirillales</taxon>
        <taxon>Halomonadaceae</taxon>
        <taxon>Salinicola</taxon>
    </lineage>
</organism>
<comment type="caution">
    <text evidence="1">The sequence shown here is derived from an EMBL/GenBank/DDBJ whole genome shotgun (WGS) entry which is preliminary data.</text>
</comment>